<evidence type="ECO:0000313" key="2">
    <source>
        <dbReference type="EMBL" id="CAI3953885.1"/>
    </source>
</evidence>
<dbReference type="RefSeq" id="WP_271790299.1">
    <property type="nucleotide sequence ID" value="NZ_CAMXCM010000005.1"/>
</dbReference>
<comment type="caution">
    <text evidence="1">The sequence shown here is derived from an EMBL/GenBank/DDBJ whole genome shotgun (WGS) entry which is preliminary data.</text>
</comment>
<proteinExistence type="predicted"/>
<evidence type="ECO:0000313" key="4">
    <source>
        <dbReference type="Proteomes" id="UP001154259"/>
    </source>
</evidence>
<dbReference type="Proteomes" id="UP001154255">
    <property type="component" value="Unassembled WGS sequence"/>
</dbReference>
<keyword evidence="4" id="KW-1185">Reference proteome</keyword>
<dbReference type="EMBL" id="CAMXCM010000005">
    <property type="protein sequence ID" value="CAI3949805.1"/>
    <property type="molecule type" value="Genomic_DNA"/>
</dbReference>
<evidence type="ECO:0000313" key="3">
    <source>
        <dbReference type="Proteomes" id="UP001154255"/>
    </source>
</evidence>
<sequence>MVRSSNFPVHEVTKSKINLLIDDDQPSMITAQVIYDVTPQSDNSSFTFIGWIKYDVANHILWNNSANLDEHPVKLSFNPQYADGFDRCRK</sequence>
<evidence type="ECO:0000313" key="1">
    <source>
        <dbReference type="EMBL" id="CAI3949805.1"/>
    </source>
</evidence>
<protein>
    <submittedName>
        <fullName evidence="1">Uncharacterized protein</fullName>
    </submittedName>
</protein>
<gene>
    <name evidence="2" type="ORF">R53529_LOCUS1872</name>
    <name evidence="1" type="ORF">R53530_LOCUS1754</name>
</gene>
<dbReference type="EMBL" id="CAMXCS010000006">
    <property type="protein sequence ID" value="CAI3953885.1"/>
    <property type="molecule type" value="Genomic_DNA"/>
</dbReference>
<name>A0A9W4TP87_9PROT</name>
<organism evidence="1 3">
    <name type="scientific">Commensalibacter communis</name>
    <dbReference type="NCBI Taxonomy" id="2972786"/>
    <lineage>
        <taxon>Bacteria</taxon>
        <taxon>Pseudomonadati</taxon>
        <taxon>Pseudomonadota</taxon>
        <taxon>Alphaproteobacteria</taxon>
        <taxon>Acetobacterales</taxon>
        <taxon>Acetobacteraceae</taxon>
    </lineage>
</organism>
<accession>A0A9W4TP87</accession>
<reference evidence="1" key="1">
    <citation type="submission" date="2022-10" db="EMBL/GenBank/DDBJ databases">
        <authorList>
            <person name="Botero Cardona J."/>
        </authorList>
    </citation>
    <scope>NUCLEOTIDE SEQUENCE</scope>
    <source>
        <strain evidence="1">LMG 31819</strain>
        <strain evidence="2">R-53529</strain>
    </source>
</reference>
<dbReference type="Proteomes" id="UP001154259">
    <property type="component" value="Unassembled WGS sequence"/>
</dbReference>
<dbReference type="AlphaFoldDB" id="A0A9W4TP87"/>